<evidence type="ECO:0000313" key="2">
    <source>
        <dbReference type="EMBL" id="SHL99338.1"/>
    </source>
</evidence>
<keyword evidence="1" id="KW-1133">Transmembrane helix</keyword>
<feature type="transmembrane region" description="Helical" evidence="1">
    <location>
        <begin position="75"/>
        <end position="97"/>
    </location>
</feature>
<evidence type="ECO:0000313" key="3">
    <source>
        <dbReference type="Proteomes" id="UP000184028"/>
    </source>
</evidence>
<gene>
    <name evidence="2" type="ORF">SAMN05444484_103236</name>
</gene>
<evidence type="ECO:0000256" key="1">
    <source>
        <dbReference type="SAM" id="Phobius"/>
    </source>
</evidence>
<keyword evidence="3" id="KW-1185">Reference proteome</keyword>
<feature type="transmembrane region" description="Helical" evidence="1">
    <location>
        <begin position="35"/>
        <end position="54"/>
    </location>
</feature>
<name>A0A1M7F6E6_9FLAO</name>
<keyword evidence="1" id="KW-0472">Membrane</keyword>
<evidence type="ECO:0008006" key="4">
    <source>
        <dbReference type="Google" id="ProtNLM"/>
    </source>
</evidence>
<dbReference type="Proteomes" id="UP000184028">
    <property type="component" value="Unassembled WGS sequence"/>
</dbReference>
<reference evidence="3" key="1">
    <citation type="submission" date="2016-11" db="EMBL/GenBank/DDBJ databases">
        <authorList>
            <person name="Varghese N."/>
            <person name="Submissions S."/>
        </authorList>
    </citation>
    <scope>NUCLEOTIDE SEQUENCE [LARGE SCALE GENOMIC DNA]</scope>
    <source>
        <strain evidence="3">DSM 24724</strain>
    </source>
</reference>
<organism evidence="2 3">
    <name type="scientific">Flavobacterium chilense</name>
    <dbReference type="NCBI Taxonomy" id="946677"/>
    <lineage>
        <taxon>Bacteria</taxon>
        <taxon>Pseudomonadati</taxon>
        <taxon>Bacteroidota</taxon>
        <taxon>Flavobacteriia</taxon>
        <taxon>Flavobacteriales</taxon>
        <taxon>Flavobacteriaceae</taxon>
        <taxon>Flavobacterium</taxon>
    </lineage>
</organism>
<sequence>MIKKWLIVISIISIIGIYICFFLPVHFYYGNYIGMVFSFSVTGTLLVMFTVADYKQANLYRFFLNKGSNKTPHWFRNWLLIGSFCMTLMGGISFLLFNKSENYLKENGVQATAVIVSKEEYKKLTGITRNDGEYGYMVGYKFVNRNGVEIVQKRFSHASYESIEIGKKVKIIYVPEYPEILEEYMESQ</sequence>
<accession>A0A1M7F6E6</accession>
<keyword evidence="1" id="KW-0812">Transmembrane</keyword>
<protein>
    <recommendedName>
        <fullName evidence="4">DUF3592 domain-containing protein</fullName>
    </recommendedName>
</protein>
<dbReference type="STRING" id="946677.SAMN05444484_103236"/>
<dbReference type="EMBL" id="FRBT01000003">
    <property type="protein sequence ID" value="SHL99338.1"/>
    <property type="molecule type" value="Genomic_DNA"/>
</dbReference>
<dbReference type="RefSeq" id="WP_068842502.1">
    <property type="nucleotide sequence ID" value="NZ_FRBT01000003.1"/>
</dbReference>
<feature type="transmembrane region" description="Helical" evidence="1">
    <location>
        <begin position="7"/>
        <end position="29"/>
    </location>
</feature>
<proteinExistence type="predicted"/>
<dbReference type="AlphaFoldDB" id="A0A1M7F6E6"/>